<keyword evidence="3" id="KW-1185">Reference proteome</keyword>
<dbReference type="InterPro" id="IPR006119">
    <property type="entry name" value="Resolv_N"/>
</dbReference>
<comment type="caution">
    <text evidence="2">The sequence shown here is derived from an EMBL/GenBank/DDBJ whole genome shotgun (WGS) entry which is preliminary data.</text>
</comment>
<dbReference type="PANTHER" id="PTHR30461">
    <property type="entry name" value="DNA-INVERTASE FROM LAMBDOID PROPHAGE"/>
    <property type="match status" value="1"/>
</dbReference>
<dbReference type="PANTHER" id="PTHR30461:SF23">
    <property type="entry name" value="DNA RECOMBINASE-RELATED"/>
    <property type="match status" value="1"/>
</dbReference>
<dbReference type="Gene3D" id="3.40.50.1390">
    <property type="entry name" value="Resolvase, N-terminal catalytic domain"/>
    <property type="match status" value="1"/>
</dbReference>
<dbReference type="EMBL" id="JAAVTK010000019">
    <property type="protein sequence ID" value="NKI91594.1"/>
    <property type="molecule type" value="Genomic_DNA"/>
</dbReference>
<dbReference type="RefSeq" id="WP_168675156.1">
    <property type="nucleotide sequence ID" value="NZ_JAAVTK010000019.1"/>
</dbReference>
<evidence type="ECO:0000259" key="1">
    <source>
        <dbReference type="PROSITE" id="PS51736"/>
    </source>
</evidence>
<dbReference type="SMART" id="SM00857">
    <property type="entry name" value="Resolvase"/>
    <property type="match status" value="1"/>
</dbReference>
<name>A0ABX1HMW4_9BACT</name>
<dbReference type="InterPro" id="IPR050639">
    <property type="entry name" value="SSR_resolvase"/>
</dbReference>
<dbReference type="Proteomes" id="UP000717634">
    <property type="component" value="Unassembled WGS sequence"/>
</dbReference>
<dbReference type="InterPro" id="IPR036162">
    <property type="entry name" value="Resolvase-like_N_sf"/>
</dbReference>
<sequence>MTTAAIYARVSTRDKGQTNDNQLLELWAFAERLGYPIYQEYCDRESGSTAERPAFQQLFADTHQRRFDVVLFWSLDRFSREGVRETLNHLQRLDVAGVSFKSFTEQYLDSTGLFKEAIIAILAAIAKQEQARFSERIKAGQARSAKKPGRPRLAATKVAEVAFL</sequence>
<dbReference type="CDD" id="cd00338">
    <property type="entry name" value="Ser_Recombinase"/>
    <property type="match status" value="1"/>
</dbReference>
<proteinExistence type="predicted"/>
<evidence type="ECO:0000313" key="3">
    <source>
        <dbReference type="Proteomes" id="UP000717634"/>
    </source>
</evidence>
<dbReference type="SUPFAM" id="SSF53041">
    <property type="entry name" value="Resolvase-like"/>
    <property type="match status" value="1"/>
</dbReference>
<dbReference type="PROSITE" id="PS51736">
    <property type="entry name" value="RECOMBINASES_3"/>
    <property type="match status" value="1"/>
</dbReference>
<feature type="domain" description="Resolvase/invertase-type recombinase catalytic" evidence="1">
    <location>
        <begin position="3"/>
        <end position="148"/>
    </location>
</feature>
<protein>
    <submittedName>
        <fullName evidence="2">DNA invertase Pin-like site-specific DNA recombinase</fullName>
    </submittedName>
</protein>
<dbReference type="Pfam" id="PF00239">
    <property type="entry name" value="Resolvase"/>
    <property type="match status" value="1"/>
</dbReference>
<evidence type="ECO:0000313" key="2">
    <source>
        <dbReference type="EMBL" id="NKI91594.1"/>
    </source>
</evidence>
<reference evidence="2 3" key="1">
    <citation type="submission" date="2020-03" db="EMBL/GenBank/DDBJ databases">
        <title>Genomic Encyclopedia of Type Strains, Phase IV (KMG-V): Genome sequencing to study the core and pangenomes of soil and plant-associated prokaryotes.</title>
        <authorList>
            <person name="Whitman W."/>
        </authorList>
    </citation>
    <scope>NUCLEOTIDE SEQUENCE [LARGE SCALE GENOMIC DNA]</scope>
    <source>
        <strain evidence="2 3">1B</strain>
    </source>
</reference>
<organism evidence="2 3">
    <name type="scientific">Hymenobacter artigasi</name>
    <dbReference type="NCBI Taxonomy" id="2719616"/>
    <lineage>
        <taxon>Bacteria</taxon>
        <taxon>Pseudomonadati</taxon>
        <taxon>Bacteroidota</taxon>
        <taxon>Cytophagia</taxon>
        <taxon>Cytophagales</taxon>
        <taxon>Hymenobacteraceae</taxon>
        <taxon>Hymenobacter</taxon>
    </lineage>
</organism>
<accession>A0ABX1HMW4</accession>
<gene>
    <name evidence="2" type="ORF">HBN54_004214</name>
</gene>